<keyword evidence="3" id="KW-0732">Signal</keyword>
<comment type="caution">
    <text evidence="6">The sequence shown here is derived from an EMBL/GenBank/DDBJ whole genome shotgun (WGS) entry which is preliminary data.</text>
</comment>
<accession>A0A2N7W6C7</accession>
<dbReference type="Pfam" id="PF09084">
    <property type="entry name" value="NMT1"/>
    <property type="match status" value="1"/>
</dbReference>
<keyword evidence="7" id="KW-1185">Reference proteome</keyword>
<dbReference type="SUPFAM" id="SSF53850">
    <property type="entry name" value="Periplasmic binding protein-like II"/>
    <property type="match status" value="1"/>
</dbReference>
<reference evidence="6 7" key="1">
    <citation type="submission" date="2018-01" db="EMBL/GenBank/DDBJ databases">
        <title>Whole genome analyses suggest that Burkholderia sensu lato contains two further novel genera in the rhizoxinica-symbiotica group Mycetohabitans gen. nov., and Trinickia gen. nov.: implications for the evolution of diazotrophy and nodulation in the Burkholderiaceae.</title>
        <authorList>
            <person name="Estrada-de los Santos P."/>
            <person name="Palmer M."/>
            <person name="Chavez-Ramirez B."/>
            <person name="Beukes C."/>
            <person name="Steenkamp E.T."/>
            <person name="Hirsch A.M."/>
            <person name="Manyaka P."/>
            <person name="Maluk M."/>
            <person name="Lafos M."/>
            <person name="Crook M."/>
            <person name="Gross E."/>
            <person name="Simon M.F."/>
            <person name="Bueno dos Reis Junior F."/>
            <person name="Poole P.S."/>
            <person name="Venter S.N."/>
            <person name="James E.K."/>
        </authorList>
    </citation>
    <scope>NUCLEOTIDE SEQUENCE [LARGE SCALE GENOMIC DNA]</scope>
    <source>
        <strain evidence="6 7">GP25-8</strain>
    </source>
</reference>
<evidence type="ECO:0000256" key="2">
    <source>
        <dbReference type="ARBA" id="ARBA00010742"/>
    </source>
</evidence>
<dbReference type="EMBL" id="PNYB01000008">
    <property type="protein sequence ID" value="PMS24955.1"/>
    <property type="molecule type" value="Genomic_DNA"/>
</dbReference>
<dbReference type="InterPro" id="IPR015168">
    <property type="entry name" value="SsuA/THI5"/>
</dbReference>
<gene>
    <name evidence="6" type="ORF">C0Z19_11575</name>
</gene>
<comment type="similarity">
    <text evidence="2">Belongs to the bacterial solute-binding protein SsuA/TauA family.</text>
</comment>
<organism evidence="6 7">
    <name type="scientific">Trinickia soli</name>
    <dbReference type="NCBI Taxonomy" id="380675"/>
    <lineage>
        <taxon>Bacteria</taxon>
        <taxon>Pseudomonadati</taxon>
        <taxon>Pseudomonadota</taxon>
        <taxon>Betaproteobacteria</taxon>
        <taxon>Burkholderiales</taxon>
        <taxon>Burkholderiaceae</taxon>
        <taxon>Trinickia</taxon>
    </lineage>
</organism>
<dbReference type="AlphaFoldDB" id="A0A2N7W6C7"/>
<dbReference type="PANTHER" id="PTHR30024">
    <property type="entry name" value="ALIPHATIC SULFONATES-BINDING PROTEIN-RELATED"/>
    <property type="match status" value="1"/>
</dbReference>
<dbReference type="Proteomes" id="UP000235347">
    <property type="component" value="Unassembled WGS sequence"/>
</dbReference>
<sequence length="431" mass="48376">MEHVRIPVRARFSWLWWIIGWLAVVAAPSVCFAQAQTKFSDWGWPLPYEQISPNSVKWLKSQGWWPLKVAFQAPWSGQNTVNIVMDRQGLLKARGLETKFQAFASGPAINEVIVSGRFQAASGGNFPFTSLLDKRVPVKAIAIESPNLLHALIVPSDSHIKSMKDFKGSNPPAAIGLVTGSSAEFYIQMAAAMNNVQIGKDIILKNMSPGDQMSMPKGLDAVAAWDPTASMIVDERKSGRIVDSIFPYNMYEGQFYVRAELVQHAPDVVQALSDAFAEATLWIRRYPEKAAQLMSEDPNLKNYSKGLLLQQVNAYNNLYKPTYIYPHAQFWGAANQQIFKWLYDHKRIERQLSANDFASAVDPSFMTKTFQKLGWAVPKQPPFIPANWSGKPDKAPYPQYLTEQDLKQPQPFPESGDLTKPWTFGGKTYAP</sequence>
<evidence type="ECO:0000259" key="5">
    <source>
        <dbReference type="Pfam" id="PF09084"/>
    </source>
</evidence>
<evidence type="ECO:0000313" key="7">
    <source>
        <dbReference type="Proteomes" id="UP000235347"/>
    </source>
</evidence>
<protein>
    <recommendedName>
        <fullName evidence="5">SsuA/THI5-like domain-containing protein</fullName>
    </recommendedName>
</protein>
<dbReference type="Gene3D" id="3.40.190.10">
    <property type="entry name" value="Periplasmic binding protein-like II"/>
    <property type="match status" value="2"/>
</dbReference>
<dbReference type="RefSeq" id="WP_102609958.1">
    <property type="nucleotide sequence ID" value="NZ_CADIKD010000002.1"/>
</dbReference>
<evidence type="ECO:0000256" key="4">
    <source>
        <dbReference type="SAM" id="MobiDB-lite"/>
    </source>
</evidence>
<feature type="domain" description="SsuA/THI5-like" evidence="5">
    <location>
        <begin position="84"/>
        <end position="290"/>
    </location>
</feature>
<evidence type="ECO:0000313" key="6">
    <source>
        <dbReference type="EMBL" id="PMS24955.1"/>
    </source>
</evidence>
<proteinExistence type="inferred from homology"/>
<comment type="subcellular location">
    <subcellularLocation>
        <location evidence="1">Periplasm</location>
    </subcellularLocation>
</comment>
<dbReference type="GO" id="GO:0042597">
    <property type="term" value="C:periplasmic space"/>
    <property type="evidence" value="ECO:0007669"/>
    <property type="project" value="UniProtKB-SubCell"/>
</dbReference>
<feature type="region of interest" description="Disordered" evidence="4">
    <location>
        <begin position="404"/>
        <end position="431"/>
    </location>
</feature>
<dbReference type="PANTHER" id="PTHR30024:SF47">
    <property type="entry name" value="TAURINE-BINDING PERIPLASMIC PROTEIN"/>
    <property type="match status" value="1"/>
</dbReference>
<name>A0A2N7W6C7_9BURK</name>
<evidence type="ECO:0000256" key="3">
    <source>
        <dbReference type="ARBA" id="ARBA00022729"/>
    </source>
</evidence>
<evidence type="ECO:0000256" key="1">
    <source>
        <dbReference type="ARBA" id="ARBA00004418"/>
    </source>
</evidence>